<evidence type="ECO:0000313" key="2">
    <source>
        <dbReference type="Proteomes" id="UP001642540"/>
    </source>
</evidence>
<protein>
    <submittedName>
        <fullName evidence="1">Uncharacterized protein</fullName>
    </submittedName>
</protein>
<keyword evidence="2" id="KW-1185">Reference proteome</keyword>
<dbReference type="EMBL" id="CAXLJM020000051">
    <property type="protein sequence ID" value="CAL8115754.1"/>
    <property type="molecule type" value="Genomic_DNA"/>
</dbReference>
<organism evidence="1 2">
    <name type="scientific">Orchesella dallaii</name>
    <dbReference type="NCBI Taxonomy" id="48710"/>
    <lineage>
        <taxon>Eukaryota</taxon>
        <taxon>Metazoa</taxon>
        <taxon>Ecdysozoa</taxon>
        <taxon>Arthropoda</taxon>
        <taxon>Hexapoda</taxon>
        <taxon>Collembola</taxon>
        <taxon>Entomobryomorpha</taxon>
        <taxon>Entomobryoidea</taxon>
        <taxon>Orchesellidae</taxon>
        <taxon>Orchesellinae</taxon>
        <taxon>Orchesella</taxon>
    </lineage>
</organism>
<reference evidence="1 2" key="1">
    <citation type="submission" date="2024-08" db="EMBL/GenBank/DDBJ databases">
        <authorList>
            <person name="Cucini C."/>
            <person name="Frati F."/>
        </authorList>
    </citation>
    <scope>NUCLEOTIDE SEQUENCE [LARGE SCALE GENOMIC DNA]</scope>
</reference>
<accession>A0ABP1R6D4</accession>
<proteinExistence type="predicted"/>
<dbReference type="Proteomes" id="UP001642540">
    <property type="component" value="Unassembled WGS sequence"/>
</dbReference>
<sequence>MSLHITTVFIQYTNLFIRDLTSDLLDVCINQEACNYSLHIRYHISFTLAVLTKDVLTEQQLNMLFPFRDNEVWILDFNASDM</sequence>
<evidence type="ECO:0000313" key="1">
    <source>
        <dbReference type="EMBL" id="CAL8115754.1"/>
    </source>
</evidence>
<comment type="caution">
    <text evidence="1">The sequence shown here is derived from an EMBL/GenBank/DDBJ whole genome shotgun (WGS) entry which is preliminary data.</text>
</comment>
<name>A0ABP1R6D4_9HEXA</name>
<gene>
    <name evidence="1" type="ORF">ODALV1_LOCUS17000</name>
</gene>